<keyword evidence="3" id="KW-1185">Reference proteome</keyword>
<dbReference type="OrthoDB" id="7659348at2"/>
<sequence length="70" mass="7496">MKNEWILDVLADLEAFARQNGLPALARQLGDTRLLAVLELTPDGNHDADGGEQRARIGTGADSQGLGKRV</sequence>
<evidence type="ECO:0000313" key="2">
    <source>
        <dbReference type="EMBL" id="SLN62339.1"/>
    </source>
</evidence>
<name>A0A1X6ZVG6_9RHOB</name>
<evidence type="ECO:0000256" key="1">
    <source>
        <dbReference type="SAM" id="MobiDB-lite"/>
    </source>
</evidence>
<proteinExistence type="predicted"/>
<feature type="compositionally biased region" description="Basic and acidic residues" evidence="1">
    <location>
        <begin position="44"/>
        <end position="55"/>
    </location>
</feature>
<organism evidence="2 3">
    <name type="scientific">Roseovarius halotolerans</name>
    <dbReference type="NCBI Taxonomy" id="505353"/>
    <lineage>
        <taxon>Bacteria</taxon>
        <taxon>Pseudomonadati</taxon>
        <taxon>Pseudomonadota</taxon>
        <taxon>Alphaproteobacteria</taxon>
        <taxon>Rhodobacterales</taxon>
        <taxon>Roseobacteraceae</taxon>
        <taxon>Roseovarius</taxon>
    </lineage>
</organism>
<reference evidence="2 3" key="1">
    <citation type="submission" date="2017-03" db="EMBL/GenBank/DDBJ databases">
        <authorList>
            <person name="Afonso C.L."/>
            <person name="Miller P.J."/>
            <person name="Scott M.A."/>
            <person name="Spackman E."/>
            <person name="Goraichik I."/>
            <person name="Dimitrov K.M."/>
            <person name="Suarez D.L."/>
            <person name="Swayne D.E."/>
        </authorList>
    </citation>
    <scope>NUCLEOTIDE SEQUENCE [LARGE SCALE GENOMIC DNA]</scope>
    <source>
        <strain evidence="2 3">CECT 8110</strain>
    </source>
</reference>
<protein>
    <submittedName>
        <fullName evidence="2">Uncharacterized protein</fullName>
    </submittedName>
</protein>
<dbReference type="AlphaFoldDB" id="A0A1X6ZVG6"/>
<feature type="region of interest" description="Disordered" evidence="1">
    <location>
        <begin position="42"/>
        <end position="70"/>
    </location>
</feature>
<dbReference type="RefSeq" id="WP_085819024.1">
    <property type="nucleotide sequence ID" value="NZ_FWFU01000004.1"/>
</dbReference>
<gene>
    <name evidence="2" type="ORF">ROH8110_03519</name>
</gene>
<accession>A0A1X6ZVG6</accession>
<dbReference type="Proteomes" id="UP000193207">
    <property type="component" value="Unassembled WGS sequence"/>
</dbReference>
<dbReference type="EMBL" id="FWFU01000004">
    <property type="protein sequence ID" value="SLN62339.1"/>
    <property type="molecule type" value="Genomic_DNA"/>
</dbReference>
<evidence type="ECO:0000313" key="3">
    <source>
        <dbReference type="Proteomes" id="UP000193207"/>
    </source>
</evidence>